<evidence type="ECO:0000259" key="16">
    <source>
        <dbReference type="PROSITE" id="PS51784"/>
    </source>
</evidence>
<evidence type="ECO:0000313" key="18">
    <source>
        <dbReference type="EMBL" id="RWZ78963.1"/>
    </source>
</evidence>
<dbReference type="InterPro" id="IPR012337">
    <property type="entry name" value="RNaseH-like_sf"/>
</dbReference>
<keyword evidence="8" id="KW-0269">Exonuclease</keyword>
<evidence type="ECO:0000256" key="7">
    <source>
        <dbReference type="ARBA" id="ARBA00022801"/>
    </source>
</evidence>
<evidence type="ECO:0000256" key="9">
    <source>
        <dbReference type="ARBA" id="ARBA00022842"/>
    </source>
</evidence>
<dbReference type="GO" id="GO:0003677">
    <property type="term" value="F:DNA binding"/>
    <property type="evidence" value="ECO:0007669"/>
    <property type="project" value="UniProtKB-KW"/>
</dbReference>
<evidence type="ECO:0000256" key="1">
    <source>
        <dbReference type="ARBA" id="ARBA00000563"/>
    </source>
</evidence>
<keyword evidence="19" id="KW-1185">Reference proteome</keyword>
<keyword evidence="10" id="KW-0238">DNA-binding</keyword>
<feature type="binding site" evidence="15">
    <location>
        <position position="15"/>
    </location>
    <ligand>
        <name>Mg(2+)</name>
        <dbReference type="ChEBI" id="CHEBI:18420"/>
        <label>2</label>
    </ligand>
</feature>
<sequence>MMIMVKETFFFYDVETSGLDPKTMRIMQFAGQRTDLNLRPIGQSVNWLVRLSDDILPDPEAVLLTGITPQQTRQEGFSEADFCKMLYQQVLTPGTIVTGFNNLRFDDNFLRYTLYRNLYDPYEWSWSENRSRWDLLDAIRLTRAVRPDGINWPLDDEGLPTNRLEALARTNGLDHASAHDAMSDVAALIGLARLLKDKQPKLFDYLLNMRHKKRVAELVNPQQPQPFVYASGRYDASWLKTTIAYPIAAGTNPSGVLVWDLRQNPEDYLKLTESQISKMFDWQDAKAQLDGPPVPIKELCLNRCPAVAPVGVLDPTSRERLGLDLTKVESNLRALRHNRALLTNFAKAFAGRPARVSESDVDGQLYDGFLDDADRRLLPLARQADPDELSAIGTKFKDRRMTQLLLRYKARNFENRLNDDERAAWEAYRAQRLKADLPAFGQKLQALAAQPSDDRQRFLIEELKLWAESILPAA</sequence>
<dbReference type="InterPro" id="IPR034747">
    <property type="entry name" value="EXOI_SH3"/>
</dbReference>
<keyword evidence="11" id="KW-0234">DNA repair</keyword>
<dbReference type="Gene3D" id="3.30.420.10">
    <property type="entry name" value="Ribonuclease H-like superfamily/Ribonuclease H"/>
    <property type="match status" value="1"/>
</dbReference>
<dbReference type="InterPro" id="IPR013520">
    <property type="entry name" value="Ribonucl_H"/>
</dbReference>
<feature type="binding site" evidence="15">
    <location>
        <position position="184"/>
    </location>
    <ligand>
        <name>Mg(2+)</name>
        <dbReference type="ChEBI" id="CHEBI:18420"/>
        <label>2</label>
    </ligand>
</feature>
<dbReference type="PIRSF" id="PIRSF000977">
    <property type="entry name" value="Exodeoxyribonuclease_I"/>
    <property type="match status" value="1"/>
</dbReference>
<dbReference type="GO" id="GO:0006281">
    <property type="term" value="P:DNA repair"/>
    <property type="evidence" value="ECO:0007669"/>
    <property type="project" value="UniProtKB-KW"/>
</dbReference>
<proteinExistence type="predicted"/>
<dbReference type="InterPro" id="IPR038649">
    <property type="entry name" value="EXOI_SH3_sf"/>
</dbReference>
<keyword evidence="7 18" id="KW-0378">Hydrolase</keyword>
<dbReference type="Gene3D" id="3.30.1520.20">
    <property type="entry name" value="Exonuclease ExoI, domain 2"/>
    <property type="match status" value="1"/>
</dbReference>
<dbReference type="EC" id="3.1.11.1" evidence="2"/>
<dbReference type="NCBIfam" id="NF008746">
    <property type="entry name" value="PRK11779.1"/>
    <property type="match status" value="1"/>
</dbReference>
<dbReference type="SMART" id="SM00479">
    <property type="entry name" value="EXOIII"/>
    <property type="match status" value="1"/>
</dbReference>
<evidence type="ECO:0000256" key="11">
    <source>
        <dbReference type="ARBA" id="ARBA00023204"/>
    </source>
</evidence>
<evidence type="ECO:0000259" key="17">
    <source>
        <dbReference type="PROSITE" id="PS51785"/>
    </source>
</evidence>
<dbReference type="Pfam" id="PF00929">
    <property type="entry name" value="RNase_T"/>
    <property type="match status" value="1"/>
</dbReference>
<organism evidence="18 19">
    <name type="scientific">Candidatus Chaera renei</name>
    <dbReference type="NCBI Taxonomy" id="2506947"/>
    <lineage>
        <taxon>Bacteria</taxon>
        <taxon>Candidatus Saccharimonadota</taxon>
        <taxon>Candidatus Saccharimonadia</taxon>
        <taxon>Candidatus Saccharimonadales</taxon>
        <taxon>Candidatus Saccharimonadaceae</taxon>
        <taxon>Candidatus Chaera</taxon>
    </lineage>
</organism>
<dbReference type="InterPro" id="IPR023607">
    <property type="entry name" value="Exodeoxyribonuclease_I"/>
</dbReference>
<evidence type="ECO:0000256" key="6">
    <source>
        <dbReference type="ARBA" id="ARBA00022763"/>
    </source>
</evidence>
<evidence type="ECO:0000256" key="15">
    <source>
        <dbReference type="PIRSR" id="PIRSR000977-2"/>
    </source>
</evidence>
<dbReference type="Pfam" id="PF26016">
    <property type="entry name" value="ExoI_C"/>
    <property type="match status" value="1"/>
</dbReference>
<evidence type="ECO:0000313" key="19">
    <source>
        <dbReference type="Proteomes" id="UP000289269"/>
    </source>
</evidence>
<evidence type="ECO:0000256" key="12">
    <source>
        <dbReference type="ARBA" id="ARBA00031220"/>
    </source>
</evidence>
<reference evidence="18" key="1">
    <citation type="submission" date="2019-01" db="EMBL/GenBank/DDBJ databases">
        <title>Genomic signatures and co-occurrence patterns of the ultra-small Saccharimodia (Patescibacteria phylum) suggest a symbiotic lifestyle.</title>
        <authorList>
            <person name="Lemos L."/>
            <person name="Medeiros J."/>
            <person name="Andreote F."/>
            <person name="Fernandes G."/>
            <person name="Varani A."/>
            <person name="Oliveira G."/>
            <person name="Pylro V."/>
        </authorList>
    </citation>
    <scope>NUCLEOTIDE SEQUENCE [LARGE SCALE GENOMIC DNA]</scope>
    <source>
        <strain evidence="18">AMD01</strain>
    </source>
</reference>
<gene>
    <name evidence="18" type="ORF">EOT04_02615</name>
</gene>
<dbReference type="InterPro" id="IPR036397">
    <property type="entry name" value="RNaseH_sf"/>
</dbReference>
<evidence type="ECO:0000256" key="3">
    <source>
        <dbReference type="ARBA" id="ARBA00019900"/>
    </source>
</evidence>
<evidence type="ECO:0000256" key="4">
    <source>
        <dbReference type="ARBA" id="ARBA00022722"/>
    </source>
</evidence>
<dbReference type="PROSITE" id="PS51785">
    <property type="entry name" value="EXOI_C"/>
    <property type="match status" value="1"/>
</dbReference>
<dbReference type="SUPFAM" id="SSF53098">
    <property type="entry name" value="Ribonuclease H-like"/>
    <property type="match status" value="1"/>
</dbReference>
<evidence type="ECO:0000256" key="8">
    <source>
        <dbReference type="ARBA" id="ARBA00022839"/>
    </source>
</evidence>
<feature type="domain" description="ExoI SH3-like" evidence="16">
    <location>
        <begin position="200"/>
        <end position="353"/>
    </location>
</feature>
<protein>
    <recommendedName>
        <fullName evidence="3">Exodeoxyribonuclease I</fullName>
        <ecNumber evidence="2">3.1.11.1</ecNumber>
    </recommendedName>
    <alternativeName>
        <fullName evidence="12">DNA deoxyribophosphodiesterase</fullName>
    </alternativeName>
</protein>
<evidence type="ECO:0000256" key="10">
    <source>
        <dbReference type="ARBA" id="ARBA00023125"/>
    </source>
</evidence>
<dbReference type="Gene3D" id="1.20.1280.70">
    <property type="entry name" value="Exonuclease ExoI, domain 3"/>
    <property type="match status" value="1"/>
</dbReference>
<evidence type="ECO:0000256" key="2">
    <source>
        <dbReference type="ARBA" id="ARBA00012108"/>
    </source>
</evidence>
<evidence type="ECO:0000256" key="5">
    <source>
        <dbReference type="ARBA" id="ARBA00022723"/>
    </source>
</evidence>
<comment type="cofactor">
    <cofactor evidence="15">
        <name>Mg(2+)</name>
        <dbReference type="ChEBI" id="CHEBI:18420"/>
    </cofactor>
    <text evidence="15">Binds 2 Mg(2+) ions per monomer.</text>
</comment>
<keyword evidence="6" id="KW-0227">DNA damage</keyword>
<dbReference type="CDD" id="cd06138">
    <property type="entry name" value="ExoI_N"/>
    <property type="match status" value="1"/>
</dbReference>
<evidence type="ECO:0000256" key="13">
    <source>
        <dbReference type="ARBA" id="ARBA00046792"/>
    </source>
</evidence>
<feature type="domain" description="ExoI C-terminal" evidence="17">
    <location>
        <begin position="357"/>
        <end position="471"/>
    </location>
</feature>
<evidence type="ECO:0000256" key="14">
    <source>
        <dbReference type="PIRSR" id="PIRSR000977-1"/>
    </source>
</evidence>
<comment type="subunit">
    <text evidence="13">Monomer. Interacts with ssb (via C-terminus); this interaction stimulates the exonuclease activity by recruiting the enzyme to its substrate.</text>
</comment>
<feature type="binding site" evidence="14">
    <location>
        <position position="163"/>
    </location>
    <ligand>
        <name>substrate</name>
    </ligand>
</feature>
<dbReference type="InterPro" id="IPR013620">
    <property type="entry name" value="Exonuc_1_SH3"/>
</dbReference>
<dbReference type="Pfam" id="PF08411">
    <property type="entry name" value="ExoI_SH3"/>
    <property type="match status" value="1"/>
</dbReference>
<feature type="binding site" evidence="14">
    <location>
        <position position="15"/>
    </location>
    <ligand>
        <name>substrate</name>
    </ligand>
</feature>
<dbReference type="AlphaFoldDB" id="A0A4Q0AID0"/>
<dbReference type="GO" id="GO:0046872">
    <property type="term" value="F:metal ion binding"/>
    <property type="evidence" value="ECO:0007669"/>
    <property type="project" value="UniProtKB-KW"/>
</dbReference>
<dbReference type="PROSITE" id="PS51784">
    <property type="entry name" value="EXOI_SH3"/>
    <property type="match status" value="1"/>
</dbReference>
<dbReference type="Proteomes" id="UP000289269">
    <property type="component" value="Unassembled WGS sequence"/>
</dbReference>
<keyword evidence="9 15" id="KW-0460">Magnesium</keyword>
<dbReference type="GO" id="GO:0008310">
    <property type="term" value="F:single-stranded DNA 3'-5' DNA exonuclease activity"/>
    <property type="evidence" value="ECO:0007669"/>
    <property type="project" value="UniProtKB-EC"/>
</dbReference>
<dbReference type="FunFam" id="3.30.420.10:FF:000033">
    <property type="entry name" value="Exodeoxyribonuclease I"/>
    <property type="match status" value="1"/>
</dbReference>
<dbReference type="Gene3D" id="1.10.287.1240">
    <property type="match status" value="1"/>
</dbReference>
<accession>A0A4Q0AID0</accession>
<keyword evidence="4" id="KW-0540">Nuclease</keyword>
<dbReference type="InterPro" id="IPR058561">
    <property type="entry name" value="Exonuc_1_C"/>
</dbReference>
<comment type="catalytic activity">
    <reaction evidence="1">
        <text>Exonucleolytic cleavage in the 3'- to 5'-direction to yield nucleoside 5'-phosphates.</text>
        <dbReference type="EC" id="3.1.11.1"/>
    </reaction>
</comment>
<dbReference type="EMBL" id="SCKW01000026">
    <property type="protein sequence ID" value="RWZ78963.1"/>
    <property type="molecule type" value="Genomic_DNA"/>
</dbReference>
<comment type="caution">
    <text evidence="18">The sequence shown here is derived from an EMBL/GenBank/DDBJ whole genome shotgun (WGS) entry which is preliminary data.</text>
</comment>
<feature type="binding site" evidence="15">
    <location>
        <position position="13"/>
    </location>
    <ligand>
        <name>Mg(2+)</name>
        <dbReference type="ChEBI" id="CHEBI:18420"/>
        <label>1</label>
    </ligand>
</feature>
<name>A0A4Q0AID0_9BACT</name>
<keyword evidence="5 15" id="KW-0479">Metal-binding</keyword>